<protein>
    <submittedName>
        <fullName evidence="2">Uncharacterized protein</fullName>
    </submittedName>
</protein>
<sequence length="330" mass="36558">MPHRHYPPPYLRYLKARLLNLTKPGFWGTAIFLFVIGLVIREYWSNPKVLTYTENQEITARPSDNYSVSAEDQAIAADIDTLPTLFNDLKQANLLFISKIPPAKSQSKNNDKLIQKINKQQSSSTPQSNPPLNTFEDKNPFVEQAQTLLQSVPVGIASQSPSINSWEEPVFQLLGVQTIAVVNQTDNSENTNLIIDSPTLVNQSTYPSLSGLNSPKLNSQTTNQISPYKQVYSKEVWQSQPHQASPNPTFPPGIQSTIAAPNHLPRHTYNHPNGVESLKIPASPKILTPHTLPSQVLPPTIQSPSQNITVPISPVVTDNNGNLIWRSPTP</sequence>
<dbReference type="Proteomes" id="UP001159387">
    <property type="component" value="Unassembled WGS sequence"/>
</dbReference>
<keyword evidence="1" id="KW-0472">Membrane</keyword>
<accession>A0AA43GRA5</accession>
<keyword evidence="1" id="KW-0812">Transmembrane</keyword>
<keyword evidence="1" id="KW-1133">Transmembrane helix</keyword>
<comment type="caution">
    <text evidence="2">The sequence shown here is derived from an EMBL/GenBank/DDBJ whole genome shotgun (WGS) entry which is preliminary data.</text>
</comment>
<evidence type="ECO:0000256" key="1">
    <source>
        <dbReference type="SAM" id="Phobius"/>
    </source>
</evidence>
<organism evidence="2 3">
    <name type="scientific">Chrysosporum bergii ANA360D</name>
    <dbReference type="NCBI Taxonomy" id="617107"/>
    <lineage>
        <taxon>Bacteria</taxon>
        <taxon>Bacillati</taxon>
        <taxon>Cyanobacteriota</taxon>
        <taxon>Cyanophyceae</taxon>
        <taxon>Nostocales</taxon>
        <taxon>Nodulariaceae</taxon>
        <taxon>Chrysosporum</taxon>
    </lineage>
</organism>
<name>A0AA43GRA5_9CYAN</name>
<evidence type="ECO:0000313" key="3">
    <source>
        <dbReference type="Proteomes" id="UP001159387"/>
    </source>
</evidence>
<dbReference type="RefSeq" id="WP_280654190.1">
    <property type="nucleotide sequence ID" value="NZ_JANQDH010000046.1"/>
</dbReference>
<evidence type="ECO:0000313" key="2">
    <source>
        <dbReference type="EMBL" id="MDH6060184.1"/>
    </source>
</evidence>
<keyword evidence="3" id="KW-1185">Reference proteome</keyword>
<dbReference type="AlphaFoldDB" id="A0AA43GRA5"/>
<gene>
    <name evidence="2" type="ORF">NWP17_06995</name>
</gene>
<reference evidence="2 3" key="1">
    <citation type="journal article" date="2023" name="J. Phycol.">
        <title>Chrysosporum ovalisporum is synonymous with the true-branching cyanobacterium Umezakia natans (Nostocales/Aphanizomenonaceae).</title>
        <authorList>
            <person name="McGregor G.B."/>
            <person name="Sendall B.C."/>
            <person name="Niiyama Y."/>
            <person name="Tuji A."/>
            <person name="Willis A."/>
        </authorList>
    </citation>
    <scope>NUCLEOTIDE SEQUENCE [LARGE SCALE GENOMIC DNA]</scope>
    <source>
        <strain evidence="2 3">ANA360D</strain>
    </source>
</reference>
<dbReference type="EMBL" id="JANQDH010000046">
    <property type="protein sequence ID" value="MDH6060184.1"/>
    <property type="molecule type" value="Genomic_DNA"/>
</dbReference>
<proteinExistence type="predicted"/>
<feature type="transmembrane region" description="Helical" evidence="1">
    <location>
        <begin position="21"/>
        <end position="40"/>
    </location>
</feature>